<evidence type="ECO:0000259" key="1">
    <source>
        <dbReference type="Pfam" id="PF15607"/>
    </source>
</evidence>
<dbReference type="InterPro" id="IPR028946">
    <property type="entry name" value="Ntox44"/>
</dbReference>
<evidence type="ECO:0000313" key="2">
    <source>
        <dbReference type="EMBL" id="TWP26789.1"/>
    </source>
</evidence>
<dbReference type="Pfam" id="PF15607">
    <property type="entry name" value="Ntox44"/>
    <property type="match status" value="1"/>
</dbReference>
<reference evidence="2 3" key="1">
    <citation type="submission" date="2019-02" db="EMBL/GenBank/DDBJ databases">
        <title>Apibacter muscae sp. nov.: a novel member of the house fly microbiota.</title>
        <authorList>
            <person name="Park R."/>
        </authorList>
    </citation>
    <scope>NUCLEOTIDE SEQUENCE [LARGE SCALE GENOMIC DNA]</scope>
    <source>
        <strain evidence="2 3">AL1</strain>
    </source>
</reference>
<gene>
    <name evidence="2" type="ORF">ETU09_09515</name>
</gene>
<accession>A0A563D9P9</accession>
<sequence length="373" mass="43205">MFMHKGNIIRTIGGESIKKAKKTITLTATHGDLTFNSPTQVIMTGKKGGVQYLNNYTPPLPLRVMKLDGPFDENGKKVTILEKEKWYNYKLIQFNRAPKGSEIKNLRWANQYDDNKINTDFPTVRGKKEVSFRIPNKAIVSKFTVYAYFKQPTISVSVSTYVEKHSCNYIDANIIAEYMAKEMNTNIKSSHCDLIKMFNNKYSNTYNLKKKYDYFRKACVLWKSLVKKGAIWDHKIILLDMQNKKNWSCDKKSSKALLYNYDIWSNIHYGFVGKYVGFSEFTLINGAGYAQIGDNNKPLDEWKTWKEYLKNRIEDFGDSDIFGGFDDPSDQQAIKIGFRLFDKHIENIQAKDLLDEIQVTLEKKKPLSVKLCI</sequence>
<feature type="domain" description="Bacterial toxin 44" evidence="1">
    <location>
        <begin position="222"/>
        <end position="342"/>
    </location>
</feature>
<comment type="caution">
    <text evidence="2">The sequence shown here is derived from an EMBL/GenBank/DDBJ whole genome shotgun (WGS) entry which is preliminary data.</text>
</comment>
<organism evidence="2 3">
    <name type="scientific">Apibacter muscae</name>
    <dbReference type="NCBI Taxonomy" id="2509004"/>
    <lineage>
        <taxon>Bacteria</taxon>
        <taxon>Pseudomonadati</taxon>
        <taxon>Bacteroidota</taxon>
        <taxon>Flavobacteriia</taxon>
        <taxon>Flavobacteriales</taxon>
        <taxon>Weeksellaceae</taxon>
        <taxon>Apibacter</taxon>
    </lineage>
</organism>
<evidence type="ECO:0000313" key="3">
    <source>
        <dbReference type="Proteomes" id="UP000319499"/>
    </source>
</evidence>
<dbReference type="OrthoDB" id="612868at2"/>
<proteinExistence type="predicted"/>
<keyword evidence="3" id="KW-1185">Reference proteome</keyword>
<name>A0A563D9P9_9FLAO</name>
<dbReference type="Proteomes" id="UP000319499">
    <property type="component" value="Unassembled WGS sequence"/>
</dbReference>
<dbReference type="EMBL" id="SELH01000025">
    <property type="protein sequence ID" value="TWP26789.1"/>
    <property type="molecule type" value="Genomic_DNA"/>
</dbReference>
<dbReference type="AlphaFoldDB" id="A0A563D9P9"/>
<protein>
    <recommendedName>
        <fullName evidence="1">Bacterial toxin 44 domain-containing protein</fullName>
    </recommendedName>
</protein>